<evidence type="ECO:0000313" key="1">
    <source>
        <dbReference type="EMBL" id="MFI1461156.1"/>
    </source>
</evidence>
<comment type="caution">
    <text evidence="1">The sequence shown here is derived from an EMBL/GenBank/DDBJ whole genome shotgun (WGS) entry which is preliminary data.</text>
</comment>
<sequence length="33" mass="3663">MGRMRASGVRLVARRHVDYKRVCSACCLPGSAR</sequence>
<dbReference type="RefSeq" id="WP_357238227.1">
    <property type="nucleotide sequence ID" value="NZ_JARWQB010000372.1"/>
</dbReference>
<dbReference type="NCBIfam" id="NF042936">
    <property type="entry name" value="leader_Ms4527A"/>
    <property type="match status" value="1"/>
</dbReference>
<dbReference type="EMBL" id="JBIRUQ010000002">
    <property type="protein sequence ID" value="MFI1461156.1"/>
    <property type="molecule type" value="Genomic_DNA"/>
</dbReference>
<dbReference type="GeneID" id="94486565"/>
<protein>
    <submittedName>
        <fullName evidence="1">Ms4527A family Cys-rich leader peptide</fullName>
    </submittedName>
</protein>
<organism evidence="1 2">
    <name type="scientific">Nocardia carnea</name>
    <dbReference type="NCBI Taxonomy" id="37328"/>
    <lineage>
        <taxon>Bacteria</taxon>
        <taxon>Bacillati</taxon>
        <taxon>Actinomycetota</taxon>
        <taxon>Actinomycetes</taxon>
        <taxon>Mycobacteriales</taxon>
        <taxon>Nocardiaceae</taxon>
        <taxon>Nocardia</taxon>
    </lineage>
</organism>
<name>A0ABW7TJF5_9NOCA</name>
<keyword evidence="2" id="KW-1185">Reference proteome</keyword>
<reference evidence="1 2" key="1">
    <citation type="submission" date="2024-10" db="EMBL/GenBank/DDBJ databases">
        <title>The Natural Products Discovery Center: Release of the First 8490 Sequenced Strains for Exploring Actinobacteria Biosynthetic Diversity.</title>
        <authorList>
            <person name="Kalkreuter E."/>
            <person name="Kautsar S.A."/>
            <person name="Yang D."/>
            <person name="Bader C.D."/>
            <person name="Teijaro C.N."/>
            <person name="Fluegel L."/>
            <person name="Davis C.M."/>
            <person name="Simpson J.R."/>
            <person name="Lauterbach L."/>
            <person name="Steele A.D."/>
            <person name="Gui C."/>
            <person name="Meng S."/>
            <person name="Li G."/>
            <person name="Viehrig K."/>
            <person name="Ye F."/>
            <person name="Su P."/>
            <person name="Kiefer A.F."/>
            <person name="Nichols A."/>
            <person name="Cepeda A.J."/>
            <person name="Yan W."/>
            <person name="Fan B."/>
            <person name="Jiang Y."/>
            <person name="Adhikari A."/>
            <person name="Zheng C.-J."/>
            <person name="Schuster L."/>
            <person name="Cowan T.M."/>
            <person name="Smanski M.J."/>
            <person name="Chevrette M.G."/>
            <person name="De Carvalho L.P.S."/>
            <person name="Shen B."/>
        </authorList>
    </citation>
    <scope>NUCLEOTIDE SEQUENCE [LARGE SCALE GENOMIC DNA]</scope>
    <source>
        <strain evidence="1 2">NPDC020568</strain>
    </source>
</reference>
<dbReference type="Proteomes" id="UP001611263">
    <property type="component" value="Unassembled WGS sequence"/>
</dbReference>
<proteinExistence type="predicted"/>
<evidence type="ECO:0000313" key="2">
    <source>
        <dbReference type="Proteomes" id="UP001611263"/>
    </source>
</evidence>
<gene>
    <name evidence="1" type="ORF">ACH4WX_10575</name>
</gene>
<accession>A0ABW7TJF5</accession>